<dbReference type="EMBL" id="JAJJHW010001127">
    <property type="protein sequence ID" value="KAH8377099.1"/>
    <property type="molecule type" value="Genomic_DNA"/>
</dbReference>
<dbReference type="SMART" id="SM00367">
    <property type="entry name" value="LRR_CC"/>
    <property type="match status" value="3"/>
</dbReference>
<dbReference type="AlphaFoldDB" id="A0AAD4PMK3"/>
<dbReference type="Proteomes" id="UP001200034">
    <property type="component" value="Unassembled WGS sequence"/>
</dbReference>
<evidence type="ECO:0000313" key="3">
    <source>
        <dbReference type="Proteomes" id="UP001200034"/>
    </source>
</evidence>
<evidence type="ECO:0000259" key="1">
    <source>
        <dbReference type="Pfam" id="PF00646"/>
    </source>
</evidence>
<organism evidence="2 3">
    <name type="scientific">Drosophila rubida</name>
    <dbReference type="NCBI Taxonomy" id="30044"/>
    <lineage>
        <taxon>Eukaryota</taxon>
        <taxon>Metazoa</taxon>
        <taxon>Ecdysozoa</taxon>
        <taxon>Arthropoda</taxon>
        <taxon>Hexapoda</taxon>
        <taxon>Insecta</taxon>
        <taxon>Pterygota</taxon>
        <taxon>Neoptera</taxon>
        <taxon>Endopterygota</taxon>
        <taxon>Diptera</taxon>
        <taxon>Brachycera</taxon>
        <taxon>Muscomorpha</taxon>
        <taxon>Ephydroidea</taxon>
        <taxon>Drosophilidae</taxon>
        <taxon>Drosophila</taxon>
    </lineage>
</organism>
<dbReference type="Pfam" id="PF00646">
    <property type="entry name" value="F-box"/>
    <property type="match status" value="1"/>
</dbReference>
<dbReference type="SUPFAM" id="SSF52047">
    <property type="entry name" value="RNI-like"/>
    <property type="match status" value="1"/>
</dbReference>
<gene>
    <name evidence="2" type="ORF">KR093_003423</name>
</gene>
<sequence>SAVIVSLNDHCLEHIMRHLRLPDRIRFARTCNRIRGVYVQASPAMHRSMSFDAFDGMTIWDMRDFFLLSGSHVLHIEGNVPPGRCQRLCEYLGQYCVNLRSMRATASKLTIRNMHKMFARTHELEELQLRACALYNDGLLALKHLKLLKRLDLSDNRQLTGLNMNYLPASIESLTLANCNGFLSKYMPKICRALPKLRVLNMKAVYTITTGFQQLVSSRCGNSIEEVTISSNPVHEYEHIAKLPSIKKLVLYSVEQGVTLRPKLLAWLVQHKAQQLQHFEARGQNCISGEQLVEIGKLAALHTLVLPHNNVIEERELEILKLPLLEELNLKYWPNLTNAAVLRLIVACPKLQMLHLEECTRLTDKLLHDIIFKLRLQVRAKEVQRQL</sequence>
<dbReference type="InterPro" id="IPR032675">
    <property type="entry name" value="LRR_dom_sf"/>
</dbReference>
<feature type="domain" description="F-box" evidence="1">
    <location>
        <begin position="6"/>
        <end position="35"/>
    </location>
</feature>
<dbReference type="PANTHER" id="PTHR13318:SF247">
    <property type="entry name" value="GH16156P"/>
    <property type="match status" value="1"/>
</dbReference>
<dbReference type="GO" id="GO:0019005">
    <property type="term" value="C:SCF ubiquitin ligase complex"/>
    <property type="evidence" value="ECO:0007669"/>
    <property type="project" value="TreeGrafter"/>
</dbReference>
<dbReference type="PANTHER" id="PTHR13318">
    <property type="entry name" value="PARTNER OF PAIRED, ISOFORM B-RELATED"/>
    <property type="match status" value="1"/>
</dbReference>
<protein>
    <recommendedName>
        <fullName evidence="1">F-box domain-containing protein</fullName>
    </recommendedName>
</protein>
<feature type="non-terminal residue" evidence="2">
    <location>
        <position position="387"/>
    </location>
</feature>
<feature type="non-terminal residue" evidence="2">
    <location>
        <position position="1"/>
    </location>
</feature>
<dbReference type="Gene3D" id="3.80.10.10">
    <property type="entry name" value="Ribonuclease Inhibitor"/>
    <property type="match status" value="2"/>
</dbReference>
<reference evidence="2" key="1">
    <citation type="journal article" date="2021" name="Mol. Ecol. Resour.">
        <title>Phylogenomic analyses of the genus Drosophila reveals genomic signals of climate adaptation.</title>
        <authorList>
            <person name="Li F."/>
            <person name="Rane R.V."/>
            <person name="Luria V."/>
            <person name="Xiong Z."/>
            <person name="Chen J."/>
            <person name="Li Z."/>
            <person name="Catullo R.A."/>
            <person name="Griffin P.C."/>
            <person name="Schiffer M."/>
            <person name="Pearce S."/>
            <person name="Lee S.F."/>
            <person name="McElroy K."/>
            <person name="Stocker A."/>
            <person name="Shirriffs J."/>
            <person name="Cockerell F."/>
            <person name="Coppin C."/>
            <person name="Sgro C.M."/>
            <person name="Karger A."/>
            <person name="Cain J.W."/>
            <person name="Weber J.A."/>
            <person name="Santpere G."/>
            <person name="Kirschner M.W."/>
            <person name="Hoffmann A.A."/>
            <person name="Oakeshott J.G."/>
            <person name="Zhang G."/>
        </authorList>
    </citation>
    <scope>NUCLEOTIDE SEQUENCE</scope>
    <source>
        <strain evidence="2">BGI-SZ-2011g</strain>
    </source>
</reference>
<proteinExistence type="predicted"/>
<keyword evidence="3" id="KW-1185">Reference proteome</keyword>
<dbReference type="InterPro" id="IPR006553">
    <property type="entry name" value="Leu-rich_rpt_Cys-con_subtyp"/>
</dbReference>
<name>A0AAD4PMK3_9MUSC</name>
<dbReference type="GO" id="GO:0031146">
    <property type="term" value="P:SCF-dependent proteasomal ubiquitin-dependent protein catabolic process"/>
    <property type="evidence" value="ECO:0007669"/>
    <property type="project" value="TreeGrafter"/>
</dbReference>
<dbReference type="InterPro" id="IPR001810">
    <property type="entry name" value="F-box_dom"/>
</dbReference>
<evidence type="ECO:0000313" key="2">
    <source>
        <dbReference type="EMBL" id="KAH8377099.1"/>
    </source>
</evidence>
<comment type="caution">
    <text evidence="2">The sequence shown here is derived from an EMBL/GenBank/DDBJ whole genome shotgun (WGS) entry which is preliminary data.</text>
</comment>
<accession>A0AAD4PMK3</accession>